<protein>
    <recommendedName>
        <fullName evidence="3">Right handed beta helix domain-containing protein</fullName>
    </recommendedName>
</protein>
<organism evidence="1 2">
    <name type="scientific">Streblomastix strix</name>
    <dbReference type="NCBI Taxonomy" id="222440"/>
    <lineage>
        <taxon>Eukaryota</taxon>
        <taxon>Metamonada</taxon>
        <taxon>Preaxostyla</taxon>
        <taxon>Oxymonadida</taxon>
        <taxon>Streblomastigidae</taxon>
        <taxon>Streblomastix</taxon>
    </lineage>
</organism>
<evidence type="ECO:0000313" key="1">
    <source>
        <dbReference type="EMBL" id="KAA6332342.1"/>
    </source>
</evidence>
<comment type="caution">
    <text evidence="1">The sequence shown here is derived from an EMBL/GenBank/DDBJ whole genome shotgun (WGS) entry which is preliminary data.</text>
</comment>
<dbReference type="Proteomes" id="UP000324800">
    <property type="component" value="Unassembled WGS sequence"/>
</dbReference>
<gene>
    <name evidence="1" type="ORF">EZS28_053288</name>
</gene>
<proteinExistence type="predicted"/>
<name>A0A5J4RFD0_9EUKA</name>
<reference evidence="1 2" key="1">
    <citation type="submission" date="2019-03" db="EMBL/GenBank/DDBJ databases">
        <title>Single cell metagenomics reveals metabolic interactions within the superorganism composed of flagellate Streblomastix strix and complex community of Bacteroidetes bacteria on its surface.</title>
        <authorList>
            <person name="Treitli S.C."/>
            <person name="Kolisko M."/>
            <person name="Husnik F."/>
            <person name="Keeling P."/>
            <person name="Hampl V."/>
        </authorList>
    </citation>
    <scope>NUCLEOTIDE SEQUENCE [LARGE SCALE GENOMIC DNA]</scope>
    <source>
        <strain evidence="1">ST1C</strain>
    </source>
</reference>
<sequence>MSGTTISKIIQQGNVGGSGIKATISSESSVQIKEQCLFEECISESGVGGAVKIQQNGGILNIQKTTMKKCKALNGGAIYALITSFQEFLISQEVYFEECEAVGEDLLSGRGGAIYINLEQNAPYEFTVGIGTHFNLNKANKFGRDAFVYCKNIDDLEHDIRFLFDVFDDSYDKNNALYGTEYASEIELGDSQRIDYDLLKLMLPYYNDTIYISEDQLIADDTQKCGRLKLPCLTLRFR</sequence>
<evidence type="ECO:0000313" key="2">
    <source>
        <dbReference type="Proteomes" id="UP000324800"/>
    </source>
</evidence>
<dbReference type="AlphaFoldDB" id="A0A5J4RFD0"/>
<evidence type="ECO:0008006" key="3">
    <source>
        <dbReference type="Google" id="ProtNLM"/>
    </source>
</evidence>
<dbReference type="EMBL" id="SNRW01042431">
    <property type="protein sequence ID" value="KAA6332342.1"/>
    <property type="molecule type" value="Genomic_DNA"/>
</dbReference>
<accession>A0A5J4RFD0</accession>
<dbReference type="OrthoDB" id="10681784at2759"/>